<name>A0A1F5RW78_9BACT</name>
<keyword evidence="1" id="KW-0472">Membrane</keyword>
<gene>
    <name evidence="2" type="ORF">A3I35_04090</name>
</gene>
<dbReference type="Proteomes" id="UP000177878">
    <property type="component" value="Unassembled WGS sequence"/>
</dbReference>
<dbReference type="InterPro" id="IPR007813">
    <property type="entry name" value="PilN"/>
</dbReference>
<organism evidence="2 3">
    <name type="scientific">Candidatus Falkowbacteria bacterium RIFCSPLOWO2_02_FULL_45_15</name>
    <dbReference type="NCBI Taxonomy" id="1797988"/>
    <lineage>
        <taxon>Bacteria</taxon>
        <taxon>Candidatus Falkowiibacteriota</taxon>
    </lineage>
</organism>
<keyword evidence="1" id="KW-0812">Transmembrane</keyword>
<dbReference type="EMBL" id="MFFV01000050">
    <property type="protein sequence ID" value="OGF18687.1"/>
    <property type="molecule type" value="Genomic_DNA"/>
</dbReference>
<evidence type="ECO:0000313" key="3">
    <source>
        <dbReference type="Proteomes" id="UP000177878"/>
    </source>
</evidence>
<dbReference type="Pfam" id="PF05137">
    <property type="entry name" value="PilN"/>
    <property type="match status" value="1"/>
</dbReference>
<evidence type="ECO:0000313" key="2">
    <source>
        <dbReference type="EMBL" id="OGF18687.1"/>
    </source>
</evidence>
<keyword evidence="1" id="KW-1133">Transmembrane helix</keyword>
<dbReference type="STRING" id="1797988.A3I35_04090"/>
<reference evidence="2 3" key="1">
    <citation type="journal article" date="2016" name="Nat. Commun.">
        <title>Thousands of microbial genomes shed light on interconnected biogeochemical processes in an aquifer system.</title>
        <authorList>
            <person name="Anantharaman K."/>
            <person name="Brown C.T."/>
            <person name="Hug L.A."/>
            <person name="Sharon I."/>
            <person name="Castelle C.J."/>
            <person name="Probst A.J."/>
            <person name="Thomas B.C."/>
            <person name="Singh A."/>
            <person name="Wilkins M.J."/>
            <person name="Karaoz U."/>
            <person name="Brodie E.L."/>
            <person name="Williams K.H."/>
            <person name="Hubbard S.S."/>
            <person name="Banfield J.F."/>
        </authorList>
    </citation>
    <scope>NUCLEOTIDE SEQUENCE [LARGE SCALE GENOMIC DNA]</scope>
</reference>
<protein>
    <submittedName>
        <fullName evidence="2">Uncharacterized protein</fullName>
    </submittedName>
</protein>
<comment type="caution">
    <text evidence="2">The sequence shown here is derived from an EMBL/GenBank/DDBJ whole genome shotgun (WGS) entry which is preliminary data.</text>
</comment>
<sequence length="173" mass="19386">MTITLNLLSAEQKKKVRLQKMSSLAKQFMIALLAAVVLLTVIFVLAKITLRNSLAKASETYYKSNHTFNLRINQTNELLKFIKEIKMNNRALSPLLVDIAARTPANVKLSALEIDALNQKVALRGLSPTRAELLIFKDNLNKSTWFEPVDLPVQNLALKTNIDFVINAVLLAK</sequence>
<dbReference type="AlphaFoldDB" id="A0A1F5RW78"/>
<accession>A0A1F5RW78</accession>
<evidence type="ECO:0000256" key="1">
    <source>
        <dbReference type="SAM" id="Phobius"/>
    </source>
</evidence>
<proteinExistence type="predicted"/>
<feature type="transmembrane region" description="Helical" evidence="1">
    <location>
        <begin position="28"/>
        <end position="46"/>
    </location>
</feature>